<organism evidence="2">
    <name type="scientific">Anguilla anguilla</name>
    <name type="common">European freshwater eel</name>
    <name type="synonym">Muraena anguilla</name>
    <dbReference type="NCBI Taxonomy" id="7936"/>
    <lineage>
        <taxon>Eukaryota</taxon>
        <taxon>Metazoa</taxon>
        <taxon>Chordata</taxon>
        <taxon>Craniata</taxon>
        <taxon>Vertebrata</taxon>
        <taxon>Euteleostomi</taxon>
        <taxon>Actinopterygii</taxon>
        <taxon>Neopterygii</taxon>
        <taxon>Teleostei</taxon>
        <taxon>Anguilliformes</taxon>
        <taxon>Anguillidae</taxon>
        <taxon>Anguilla</taxon>
    </lineage>
</organism>
<sequence>MGIPEQNSHFSLYSNGKQHTMPGRLVTGSR</sequence>
<dbReference type="EMBL" id="GBXM01076133">
    <property type="protein sequence ID" value="JAH32444.1"/>
    <property type="molecule type" value="Transcribed_RNA"/>
</dbReference>
<feature type="compositionally biased region" description="Polar residues" evidence="1">
    <location>
        <begin position="1"/>
        <end position="18"/>
    </location>
</feature>
<evidence type="ECO:0000313" key="2">
    <source>
        <dbReference type="EMBL" id="JAH32444.1"/>
    </source>
</evidence>
<dbReference type="AlphaFoldDB" id="A0A0E9RTG7"/>
<accession>A0A0E9RTG7</accession>
<reference evidence="2" key="2">
    <citation type="journal article" date="2015" name="Fish Shellfish Immunol.">
        <title>Early steps in the European eel (Anguilla anguilla)-Vibrio vulnificus interaction in the gills: Role of the RtxA13 toxin.</title>
        <authorList>
            <person name="Callol A."/>
            <person name="Pajuelo D."/>
            <person name="Ebbesson L."/>
            <person name="Teles M."/>
            <person name="MacKenzie S."/>
            <person name="Amaro C."/>
        </authorList>
    </citation>
    <scope>NUCLEOTIDE SEQUENCE</scope>
</reference>
<name>A0A0E9RTG7_ANGAN</name>
<feature type="region of interest" description="Disordered" evidence="1">
    <location>
        <begin position="1"/>
        <end position="30"/>
    </location>
</feature>
<reference evidence="2" key="1">
    <citation type="submission" date="2014-11" db="EMBL/GenBank/DDBJ databases">
        <authorList>
            <person name="Amaro Gonzalez C."/>
        </authorList>
    </citation>
    <scope>NUCLEOTIDE SEQUENCE</scope>
</reference>
<proteinExistence type="predicted"/>
<protein>
    <submittedName>
        <fullName evidence="2">Uncharacterized protein</fullName>
    </submittedName>
</protein>
<evidence type="ECO:0000256" key="1">
    <source>
        <dbReference type="SAM" id="MobiDB-lite"/>
    </source>
</evidence>